<gene>
    <name evidence="8" type="ORF">NCTC7915_00732</name>
</gene>
<comment type="caution">
    <text evidence="8">The sequence shown here is derived from an EMBL/GenBank/DDBJ whole genome shotgun (WGS) entry which is preliminary data.</text>
</comment>
<accession>A0AA46BMI9</accession>
<feature type="compositionally biased region" description="Basic and acidic residues" evidence="5">
    <location>
        <begin position="119"/>
        <end position="134"/>
    </location>
</feature>
<dbReference type="PANTHER" id="PTHR19359">
    <property type="entry name" value="CYTOCHROME B5"/>
    <property type="match status" value="1"/>
</dbReference>
<dbReference type="InterPro" id="IPR001199">
    <property type="entry name" value="Cyt_B5-like_heme/steroid-bd"/>
</dbReference>
<keyword evidence="2" id="KW-0479">Metal-binding</keyword>
<dbReference type="SUPFAM" id="SSF55856">
    <property type="entry name" value="Cytochrome b5-like heme/steroid binding domain"/>
    <property type="match status" value="1"/>
</dbReference>
<dbReference type="InterPro" id="IPR050668">
    <property type="entry name" value="Cytochrome_b5"/>
</dbReference>
<feature type="region of interest" description="Disordered" evidence="5">
    <location>
        <begin position="180"/>
        <end position="231"/>
    </location>
</feature>
<dbReference type="InterPro" id="IPR036400">
    <property type="entry name" value="Cyt_B5-like_heme/steroid_sf"/>
</dbReference>
<dbReference type="GO" id="GO:0020037">
    <property type="term" value="F:heme binding"/>
    <property type="evidence" value="ECO:0007669"/>
    <property type="project" value="TreeGrafter"/>
</dbReference>
<dbReference type="EMBL" id="UFYA01000001">
    <property type="protein sequence ID" value="STD07003.1"/>
    <property type="molecule type" value="Genomic_DNA"/>
</dbReference>
<keyword evidence="6" id="KW-0472">Membrane</keyword>
<feature type="region of interest" description="Disordered" evidence="5">
    <location>
        <begin position="119"/>
        <end position="139"/>
    </location>
</feature>
<dbReference type="GO" id="GO:0016020">
    <property type="term" value="C:membrane"/>
    <property type="evidence" value="ECO:0007669"/>
    <property type="project" value="TreeGrafter"/>
</dbReference>
<dbReference type="PRINTS" id="PR00363">
    <property type="entry name" value="CYTOCHROMEB5"/>
</dbReference>
<name>A0AA46BMI9_9MICO</name>
<keyword evidence="6" id="KW-1133">Transmembrane helix</keyword>
<keyword evidence="1" id="KW-0349">Heme</keyword>
<dbReference type="GO" id="GO:0046872">
    <property type="term" value="F:metal ion binding"/>
    <property type="evidence" value="ECO:0007669"/>
    <property type="project" value="UniProtKB-KW"/>
</dbReference>
<evidence type="ECO:0000259" key="7">
    <source>
        <dbReference type="PROSITE" id="PS50255"/>
    </source>
</evidence>
<protein>
    <submittedName>
        <fullName evidence="8">Soluble cytochrome b558</fullName>
    </submittedName>
</protein>
<evidence type="ECO:0000256" key="4">
    <source>
        <dbReference type="ARBA" id="ARBA00038168"/>
    </source>
</evidence>
<feature type="transmembrane region" description="Helical" evidence="6">
    <location>
        <begin position="47"/>
        <end position="65"/>
    </location>
</feature>
<evidence type="ECO:0000256" key="3">
    <source>
        <dbReference type="ARBA" id="ARBA00023004"/>
    </source>
</evidence>
<feature type="domain" description="Cytochrome b5 heme-binding" evidence="7">
    <location>
        <begin position="231"/>
        <end position="308"/>
    </location>
</feature>
<feature type="compositionally biased region" description="Low complexity" evidence="5">
    <location>
        <begin position="195"/>
        <end position="231"/>
    </location>
</feature>
<dbReference type="SMART" id="SM01117">
    <property type="entry name" value="Cyt-b5"/>
    <property type="match status" value="1"/>
</dbReference>
<feature type="transmembrane region" description="Helical" evidence="6">
    <location>
        <begin position="85"/>
        <end position="106"/>
    </location>
</feature>
<dbReference type="PROSITE" id="PS50255">
    <property type="entry name" value="CYTOCHROME_B5_2"/>
    <property type="match status" value="1"/>
</dbReference>
<evidence type="ECO:0000256" key="2">
    <source>
        <dbReference type="ARBA" id="ARBA00022723"/>
    </source>
</evidence>
<keyword evidence="3" id="KW-0408">Iron</keyword>
<evidence type="ECO:0000256" key="5">
    <source>
        <dbReference type="SAM" id="MobiDB-lite"/>
    </source>
</evidence>
<dbReference type="AlphaFoldDB" id="A0AA46BMI9"/>
<feature type="transmembrane region" description="Helical" evidence="6">
    <location>
        <begin position="20"/>
        <end position="40"/>
    </location>
</feature>
<reference evidence="8 9" key="1">
    <citation type="submission" date="2018-06" db="EMBL/GenBank/DDBJ databases">
        <authorList>
            <consortium name="Pathogen Informatics"/>
            <person name="Doyle S."/>
        </authorList>
    </citation>
    <scope>NUCLEOTIDE SEQUENCE [LARGE SCALE GENOMIC DNA]</scope>
    <source>
        <strain evidence="8 9">NCTC7915</strain>
    </source>
</reference>
<proteinExistence type="inferred from homology"/>
<dbReference type="Pfam" id="PF00173">
    <property type="entry name" value="Cyt-b5"/>
    <property type="match status" value="1"/>
</dbReference>
<comment type="similarity">
    <text evidence="4">Belongs to the cytochrome b5 family.</text>
</comment>
<keyword evidence="6" id="KW-0812">Transmembrane</keyword>
<evidence type="ECO:0000256" key="1">
    <source>
        <dbReference type="ARBA" id="ARBA00022617"/>
    </source>
</evidence>
<evidence type="ECO:0000313" key="8">
    <source>
        <dbReference type="EMBL" id="STD07003.1"/>
    </source>
</evidence>
<dbReference type="Gene3D" id="3.10.120.10">
    <property type="entry name" value="Cytochrome b5-like heme/steroid binding domain"/>
    <property type="match status" value="1"/>
</dbReference>
<dbReference type="RefSeq" id="WP_115029912.1">
    <property type="nucleotide sequence ID" value="NZ_UFYA01000001.1"/>
</dbReference>
<feature type="compositionally biased region" description="Polar residues" evidence="5">
    <location>
        <begin position="180"/>
        <end position="194"/>
    </location>
</feature>
<sequence length="318" mass="33954">MQSSGPFDLIGELPVHALTLHATVVLLPLALIALVAVIFTKRIQPRLRTPITIVVMLVGLLTLVTKESGEALEHRIGDPGVHAEYADILTLVTGLTVLATMLWWLLGFFAARKTHQADSPEPLHTEESTAEPHRKTPSASPMLSIASQMLSLLIAVLSVATLILVVMVGHTGATATWKDQISNTTPTSGLQGEDSTTSSTAPSSTSTPTGPSGHLSPSPTRGATPTPTGTRRPITMAQVKQHSTSSSCWVSINNKVYDLTAWISRHPGGPGRIKSLCGTDATAKFSEKHGQERDPNQVLAKYLIGALVTEHQFPPRVR</sequence>
<evidence type="ECO:0000256" key="6">
    <source>
        <dbReference type="SAM" id="Phobius"/>
    </source>
</evidence>
<organism evidence="8 9">
    <name type="scientific">Dermatophilus congolensis</name>
    <dbReference type="NCBI Taxonomy" id="1863"/>
    <lineage>
        <taxon>Bacteria</taxon>
        <taxon>Bacillati</taxon>
        <taxon>Actinomycetota</taxon>
        <taxon>Actinomycetes</taxon>
        <taxon>Micrococcales</taxon>
        <taxon>Dermatophilaceae</taxon>
        <taxon>Dermatophilus</taxon>
    </lineage>
</organism>
<evidence type="ECO:0000313" key="9">
    <source>
        <dbReference type="Proteomes" id="UP000254118"/>
    </source>
</evidence>
<dbReference type="Proteomes" id="UP000254118">
    <property type="component" value="Unassembled WGS sequence"/>
</dbReference>
<feature type="transmembrane region" description="Helical" evidence="6">
    <location>
        <begin position="150"/>
        <end position="173"/>
    </location>
</feature>